<dbReference type="Gene3D" id="3.30.160.60">
    <property type="entry name" value="Classic Zinc Finger"/>
    <property type="match status" value="4"/>
</dbReference>
<dbReference type="AlphaFoldDB" id="T1JPY4"/>
<dbReference type="PROSITE" id="PS50157">
    <property type="entry name" value="ZINC_FINGER_C2H2_2"/>
    <property type="match status" value="4"/>
</dbReference>
<evidence type="ECO:0000256" key="9">
    <source>
        <dbReference type="PROSITE-ProRule" id="PRU00042"/>
    </source>
</evidence>
<feature type="domain" description="C2H2-type" evidence="10">
    <location>
        <begin position="166"/>
        <end position="189"/>
    </location>
</feature>
<protein>
    <recommendedName>
        <fullName evidence="10">C2H2-type domain-containing protein</fullName>
    </recommendedName>
</protein>
<dbReference type="InterPro" id="IPR036236">
    <property type="entry name" value="Znf_C2H2_sf"/>
</dbReference>
<evidence type="ECO:0000313" key="12">
    <source>
        <dbReference type="Proteomes" id="UP000015104"/>
    </source>
</evidence>
<dbReference type="eggNOG" id="KOG1721">
    <property type="taxonomic scope" value="Eukaryota"/>
</dbReference>
<keyword evidence="5" id="KW-0862">Zinc</keyword>
<reference evidence="11" key="2">
    <citation type="submission" date="2015-06" db="UniProtKB">
        <authorList>
            <consortium name="EnsemblMetazoa"/>
        </authorList>
    </citation>
    <scope>IDENTIFICATION</scope>
</reference>
<dbReference type="EnsemblMetazoa" id="tetur01g01250.1">
    <property type="protein sequence ID" value="tetur01g01250.1"/>
    <property type="gene ID" value="tetur01g01250"/>
</dbReference>
<keyword evidence="7" id="KW-0804">Transcription</keyword>
<feature type="domain" description="C2H2-type" evidence="10">
    <location>
        <begin position="138"/>
        <end position="165"/>
    </location>
</feature>
<organism evidence="11 12">
    <name type="scientific">Tetranychus urticae</name>
    <name type="common">Two-spotted spider mite</name>
    <dbReference type="NCBI Taxonomy" id="32264"/>
    <lineage>
        <taxon>Eukaryota</taxon>
        <taxon>Metazoa</taxon>
        <taxon>Ecdysozoa</taxon>
        <taxon>Arthropoda</taxon>
        <taxon>Chelicerata</taxon>
        <taxon>Arachnida</taxon>
        <taxon>Acari</taxon>
        <taxon>Acariformes</taxon>
        <taxon>Trombidiformes</taxon>
        <taxon>Prostigmata</taxon>
        <taxon>Eleutherengona</taxon>
        <taxon>Raphignathae</taxon>
        <taxon>Tetranychoidea</taxon>
        <taxon>Tetranychidae</taxon>
        <taxon>Tetranychus</taxon>
    </lineage>
</organism>
<keyword evidence="3" id="KW-0677">Repeat</keyword>
<keyword evidence="4 9" id="KW-0863">Zinc-finger</keyword>
<name>T1JPY4_TETUR</name>
<reference evidence="12" key="1">
    <citation type="submission" date="2011-08" db="EMBL/GenBank/DDBJ databases">
        <authorList>
            <person name="Rombauts S."/>
        </authorList>
    </citation>
    <scope>NUCLEOTIDE SEQUENCE</scope>
    <source>
        <strain evidence="12">London</strain>
    </source>
</reference>
<proteinExistence type="predicted"/>
<keyword evidence="2" id="KW-0479">Metal-binding</keyword>
<dbReference type="SUPFAM" id="SSF57667">
    <property type="entry name" value="beta-beta-alpha zinc fingers"/>
    <property type="match status" value="2"/>
</dbReference>
<feature type="domain" description="C2H2-type" evidence="10">
    <location>
        <begin position="82"/>
        <end position="109"/>
    </location>
</feature>
<dbReference type="FunFam" id="3.30.160.60:FF:000227">
    <property type="entry name" value="fez family zinc finger protein 1"/>
    <property type="match status" value="1"/>
</dbReference>
<dbReference type="GO" id="GO:0005634">
    <property type="term" value="C:nucleus"/>
    <property type="evidence" value="ECO:0007669"/>
    <property type="project" value="UniProtKB-SubCell"/>
</dbReference>
<keyword evidence="8" id="KW-0539">Nucleus</keyword>
<sequence>MQVTMWLGTSFVNPRKDKKPLVRGPFHLNGIAFFYYYHYFIFLFLQNAVLHFCLPVKLIEKSQDTHTHSITKGPPMSHEKPHVCLICKKAFNRSSTLNTHVRIHSNYKPWKCEICGKGFHQKGNFKNHELTHKGIKAYRCEICNKAFHQVYNLTFHMYTHKDTKPYTCSFCSKGFCRNFDLKKHMRKLHDVLSTNPTSSRCPTG</sequence>
<dbReference type="Proteomes" id="UP000015104">
    <property type="component" value="Unassembled WGS sequence"/>
</dbReference>
<dbReference type="PROSITE" id="PS00028">
    <property type="entry name" value="ZINC_FINGER_C2H2_1"/>
    <property type="match status" value="4"/>
</dbReference>
<keyword evidence="12" id="KW-1185">Reference proteome</keyword>
<evidence type="ECO:0000256" key="8">
    <source>
        <dbReference type="ARBA" id="ARBA00023242"/>
    </source>
</evidence>
<dbReference type="Pfam" id="PF00096">
    <property type="entry name" value="zf-C2H2"/>
    <property type="match status" value="3"/>
</dbReference>
<dbReference type="EMBL" id="CAEY01000434">
    <property type="status" value="NOT_ANNOTATED_CDS"/>
    <property type="molecule type" value="Genomic_DNA"/>
</dbReference>
<evidence type="ECO:0000256" key="3">
    <source>
        <dbReference type="ARBA" id="ARBA00022737"/>
    </source>
</evidence>
<dbReference type="HOGENOM" id="CLU_002678_42_11_1"/>
<keyword evidence="6" id="KW-0805">Transcription regulation</keyword>
<dbReference type="FunFam" id="3.30.160.60:FF:000621">
    <property type="entry name" value="FLT3-interacting zinc finger 1"/>
    <property type="match status" value="1"/>
</dbReference>
<dbReference type="PANTHER" id="PTHR24394:SF29">
    <property type="entry name" value="MYONEURIN"/>
    <property type="match status" value="1"/>
</dbReference>
<evidence type="ECO:0000256" key="6">
    <source>
        <dbReference type="ARBA" id="ARBA00023015"/>
    </source>
</evidence>
<dbReference type="PANTHER" id="PTHR24394">
    <property type="entry name" value="ZINC FINGER PROTEIN"/>
    <property type="match status" value="1"/>
</dbReference>
<feature type="domain" description="C2H2-type" evidence="10">
    <location>
        <begin position="110"/>
        <end position="137"/>
    </location>
</feature>
<evidence type="ECO:0000259" key="10">
    <source>
        <dbReference type="PROSITE" id="PS50157"/>
    </source>
</evidence>
<dbReference type="GO" id="GO:0008270">
    <property type="term" value="F:zinc ion binding"/>
    <property type="evidence" value="ECO:0007669"/>
    <property type="project" value="UniProtKB-KW"/>
</dbReference>
<evidence type="ECO:0000256" key="2">
    <source>
        <dbReference type="ARBA" id="ARBA00022723"/>
    </source>
</evidence>
<dbReference type="GO" id="GO:0000981">
    <property type="term" value="F:DNA-binding transcription factor activity, RNA polymerase II-specific"/>
    <property type="evidence" value="ECO:0007669"/>
    <property type="project" value="TreeGrafter"/>
</dbReference>
<dbReference type="InterPro" id="IPR013087">
    <property type="entry name" value="Znf_C2H2_type"/>
</dbReference>
<dbReference type="FunFam" id="3.30.160.60:FF:000512">
    <property type="entry name" value="zinc finger protein 197 isoform X1"/>
    <property type="match status" value="1"/>
</dbReference>
<dbReference type="Pfam" id="PF13912">
    <property type="entry name" value="zf-C2H2_6"/>
    <property type="match status" value="1"/>
</dbReference>
<comment type="subcellular location">
    <subcellularLocation>
        <location evidence="1">Nucleus</location>
    </subcellularLocation>
</comment>
<evidence type="ECO:0000256" key="7">
    <source>
        <dbReference type="ARBA" id="ARBA00023163"/>
    </source>
</evidence>
<evidence type="ECO:0000256" key="1">
    <source>
        <dbReference type="ARBA" id="ARBA00004123"/>
    </source>
</evidence>
<dbReference type="SMART" id="SM00355">
    <property type="entry name" value="ZnF_C2H2"/>
    <property type="match status" value="4"/>
</dbReference>
<evidence type="ECO:0000256" key="5">
    <source>
        <dbReference type="ARBA" id="ARBA00022833"/>
    </source>
</evidence>
<accession>T1JPY4</accession>
<evidence type="ECO:0000313" key="11">
    <source>
        <dbReference type="EnsemblMetazoa" id="tetur01g01250.1"/>
    </source>
</evidence>
<evidence type="ECO:0000256" key="4">
    <source>
        <dbReference type="ARBA" id="ARBA00022771"/>
    </source>
</evidence>